<keyword evidence="1" id="KW-0732">Signal</keyword>
<dbReference type="PROSITE" id="PS51257">
    <property type="entry name" value="PROKAR_LIPOPROTEIN"/>
    <property type="match status" value="1"/>
</dbReference>
<dbReference type="RefSeq" id="WP_041989830.1">
    <property type="nucleotide sequence ID" value="NZ_BOQH01000002.1"/>
</dbReference>
<feature type="signal peptide" evidence="1">
    <location>
        <begin position="1"/>
        <end position="19"/>
    </location>
</feature>
<dbReference type="Proteomes" id="UP000038055">
    <property type="component" value="Unassembled WGS sequence"/>
</dbReference>
<protein>
    <submittedName>
        <fullName evidence="2">Membrane or secreted protein</fullName>
    </submittedName>
</protein>
<proteinExistence type="predicted"/>
<accession>A0A0B7H3R2</accession>
<evidence type="ECO:0000313" key="2">
    <source>
        <dbReference type="EMBL" id="CEN32587.1"/>
    </source>
</evidence>
<sequence>MRKVIFFVFVSLLASCAGFSVVSNPKQDKTKVTSKTIDGNWTLESVTHNQRGEFEITLLNDTSKECFEGSTWEFTPSNNRGVYNIVKEDCSTGERNFVFVIQRKVESSGYYDFMLKPTNENYQSEINKGITLRLAHLSEKTMIWEQTVNADGKTFVISMNFVK</sequence>
<evidence type="ECO:0000313" key="3">
    <source>
        <dbReference type="Proteomes" id="UP000038055"/>
    </source>
</evidence>
<gene>
    <name evidence="2" type="ORF">CCYN2B_110106</name>
</gene>
<dbReference type="AlphaFoldDB" id="A0A0B7H3R2"/>
<dbReference type="eggNOG" id="ENOG502ZSBD">
    <property type="taxonomic scope" value="Bacteria"/>
</dbReference>
<name>A0A0B7H3R2_9FLAO</name>
<organism evidence="2 3">
    <name type="scientific">Capnocytophaga cynodegmi</name>
    <dbReference type="NCBI Taxonomy" id="28189"/>
    <lineage>
        <taxon>Bacteria</taxon>
        <taxon>Pseudomonadati</taxon>
        <taxon>Bacteroidota</taxon>
        <taxon>Flavobacteriia</taxon>
        <taxon>Flavobacteriales</taxon>
        <taxon>Flavobacteriaceae</taxon>
        <taxon>Capnocytophaga</taxon>
    </lineage>
</organism>
<feature type="chain" id="PRO_5002115730" evidence="1">
    <location>
        <begin position="20"/>
        <end position="163"/>
    </location>
</feature>
<reference evidence="3" key="1">
    <citation type="submission" date="2015-01" db="EMBL/GenBank/DDBJ databases">
        <authorList>
            <person name="MANFREDI Pablo"/>
        </authorList>
    </citation>
    <scope>NUCLEOTIDE SEQUENCE [LARGE SCALE GENOMIC DNA]</scope>
    <source>
        <strain evidence="3">Ccyn2B</strain>
    </source>
</reference>
<dbReference type="STRING" id="28189.CCYN74_10184"/>
<evidence type="ECO:0000256" key="1">
    <source>
        <dbReference type="SAM" id="SignalP"/>
    </source>
</evidence>
<keyword evidence="3" id="KW-1185">Reference proteome</keyword>
<dbReference type="EMBL" id="CDOD01000003">
    <property type="protein sequence ID" value="CEN32587.1"/>
    <property type="molecule type" value="Genomic_DNA"/>
</dbReference>